<reference evidence="2 3" key="1">
    <citation type="journal article" date="2017" name="Genome Announc.">
        <title>Genome sequence of the saprophytic ascomycete Epicoccum nigrum ICMP 19927 strain isolated from New Zealand.</title>
        <authorList>
            <person name="Fokin M."/>
            <person name="Fleetwood D."/>
            <person name="Weir B.S."/>
            <person name="Villas-Boas S.G."/>
        </authorList>
    </citation>
    <scope>NUCLEOTIDE SEQUENCE [LARGE SCALE GENOMIC DNA]</scope>
    <source>
        <strain evidence="2 3">ICMP 19927</strain>
    </source>
</reference>
<dbReference type="Proteomes" id="UP000193240">
    <property type="component" value="Unassembled WGS sequence"/>
</dbReference>
<dbReference type="EMBL" id="KZ107845">
    <property type="protein sequence ID" value="OSS48884.1"/>
    <property type="molecule type" value="Genomic_DNA"/>
</dbReference>
<proteinExistence type="predicted"/>
<protein>
    <submittedName>
        <fullName evidence="2">Uncharacterized protein</fullName>
    </submittedName>
</protein>
<gene>
    <name evidence="2" type="ORF">B5807_06798</name>
</gene>
<sequence length="159" mass="17546">MARSTASTLTFSALPPLDTSPPVSASLETPAPSQFPPGLLLAREIEHARTPLVENATHGNNLSQKQELRAPSAKELALPGALLIVNRIRNEVDAWERGMRSEPVSIPNLPTRYFLAHAFPDIAHDWEQLWPRIERARSQYQQLHASTVLVPGQLTTFAA</sequence>
<accession>A0A1Y2LY90</accession>
<name>A0A1Y2LY90_EPING</name>
<keyword evidence="3" id="KW-1185">Reference proteome</keyword>
<evidence type="ECO:0000256" key="1">
    <source>
        <dbReference type="SAM" id="MobiDB-lite"/>
    </source>
</evidence>
<feature type="region of interest" description="Disordered" evidence="1">
    <location>
        <begin position="1"/>
        <end position="29"/>
    </location>
</feature>
<dbReference type="AlphaFoldDB" id="A0A1Y2LY90"/>
<dbReference type="InParanoid" id="A0A1Y2LY90"/>
<feature type="compositionally biased region" description="Polar residues" evidence="1">
    <location>
        <begin position="1"/>
        <end position="11"/>
    </location>
</feature>
<organism evidence="2 3">
    <name type="scientific">Epicoccum nigrum</name>
    <name type="common">Soil fungus</name>
    <name type="synonym">Epicoccum purpurascens</name>
    <dbReference type="NCBI Taxonomy" id="105696"/>
    <lineage>
        <taxon>Eukaryota</taxon>
        <taxon>Fungi</taxon>
        <taxon>Dikarya</taxon>
        <taxon>Ascomycota</taxon>
        <taxon>Pezizomycotina</taxon>
        <taxon>Dothideomycetes</taxon>
        <taxon>Pleosporomycetidae</taxon>
        <taxon>Pleosporales</taxon>
        <taxon>Pleosporineae</taxon>
        <taxon>Didymellaceae</taxon>
        <taxon>Epicoccum</taxon>
    </lineage>
</organism>
<evidence type="ECO:0000313" key="2">
    <source>
        <dbReference type="EMBL" id="OSS48884.1"/>
    </source>
</evidence>
<evidence type="ECO:0000313" key="3">
    <source>
        <dbReference type="Proteomes" id="UP000193240"/>
    </source>
</evidence>